<proteinExistence type="predicted"/>
<gene>
    <name evidence="1" type="ORF">MVEN_00895100</name>
</gene>
<comment type="caution">
    <text evidence="1">The sequence shown here is derived from an EMBL/GenBank/DDBJ whole genome shotgun (WGS) entry which is preliminary data.</text>
</comment>
<keyword evidence="2" id="KW-1185">Reference proteome</keyword>
<dbReference type="EMBL" id="JACAZI010000006">
    <property type="protein sequence ID" value="KAF7358446.1"/>
    <property type="molecule type" value="Genomic_DNA"/>
</dbReference>
<reference evidence="1" key="1">
    <citation type="submission" date="2020-05" db="EMBL/GenBank/DDBJ databases">
        <title>Mycena genomes resolve the evolution of fungal bioluminescence.</title>
        <authorList>
            <person name="Tsai I.J."/>
        </authorList>
    </citation>
    <scope>NUCLEOTIDE SEQUENCE</scope>
    <source>
        <strain evidence="1">CCC161011</strain>
    </source>
</reference>
<dbReference type="Proteomes" id="UP000620124">
    <property type="component" value="Unassembled WGS sequence"/>
</dbReference>
<accession>A0A8H6YHM0</accession>
<organism evidence="1 2">
    <name type="scientific">Mycena venus</name>
    <dbReference type="NCBI Taxonomy" id="2733690"/>
    <lineage>
        <taxon>Eukaryota</taxon>
        <taxon>Fungi</taxon>
        <taxon>Dikarya</taxon>
        <taxon>Basidiomycota</taxon>
        <taxon>Agaricomycotina</taxon>
        <taxon>Agaricomycetes</taxon>
        <taxon>Agaricomycetidae</taxon>
        <taxon>Agaricales</taxon>
        <taxon>Marasmiineae</taxon>
        <taxon>Mycenaceae</taxon>
        <taxon>Mycena</taxon>
    </lineage>
</organism>
<evidence type="ECO:0000313" key="1">
    <source>
        <dbReference type="EMBL" id="KAF7358446.1"/>
    </source>
</evidence>
<evidence type="ECO:0000313" key="2">
    <source>
        <dbReference type="Proteomes" id="UP000620124"/>
    </source>
</evidence>
<dbReference type="AlphaFoldDB" id="A0A8H6YHM0"/>
<sequence>MAVPDPVPVISMVLPRPVPYVHTPEIVVAPKDILLELILGDDRSALDASKHQEPQDTTLSVADDTNLSLHHAQTSSAIVKSKEMDSDLSILLAPGSVQEIYQRFTAIFSLILQYVFGVFS</sequence>
<name>A0A8H6YHM0_9AGAR</name>
<protein>
    <submittedName>
        <fullName evidence="1">Uncharacterized protein</fullName>
    </submittedName>
</protein>